<protein>
    <submittedName>
        <fullName evidence="2">Uronate dehydrogenase</fullName>
    </submittedName>
</protein>
<dbReference type="EMBL" id="LSRX01000931">
    <property type="protein sequence ID" value="OLP86178.1"/>
    <property type="molecule type" value="Genomic_DNA"/>
</dbReference>
<dbReference type="InterPro" id="IPR051783">
    <property type="entry name" value="NAD(P)-dependent_oxidoreduct"/>
</dbReference>
<proteinExistence type="predicted"/>
<dbReference type="PANTHER" id="PTHR48079">
    <property type="entry name" value="PROTEIN YEEZ"/>
    <property type="match status" value="1"/>
</dbReference>
<feature type="domain" description="NAD-dependent epimerase/dehydratase" evidence="1">
    <location>
        <begin position="223"/>
        <end position="299"/>
    </location>
</feature>
<evidence type="ECO:0000313" key="2">
    <source>
        <dbReference type="EMBL" id="OLP86178.1"/>
    </source>
</evidence>
<evidence type="ECO:0000313" key="3">
    <source>
        <dbReference type="Proteomes" id="UP000186817"/>
    </source>
</evidence>
<dbReference type="PANTHER" id="PTHR48079:SF6">
    <property type="entry name" value="NAD(P)-BINDING DOMAIN-CONTAINING PROTEIN-RELATED"/>
    <property type="match status" value="1"/>
</dbReference>
<gene>
    <name evidence="2" type="primary">udh</name>
    <name evidence="2" type="ORF">AK812_SmicGene32746</name>
</gene>
<evidence type="ECO:0000259" key="1">
    <source>
        <dbReference type="Pfam" id="PF01370"/>
    </source>
</evidence>
<dbReference type="GO" id="GO:0004029">
    <property type="term" value="F:aldehyde dehydrogenase (NAD+) activity"/>
    <property type="evidence" value="ECO:0007669"/>
    <property type="project" value="TreeGrafter"/>
</dbReference>
<name>A0A1Q9CTC2_SYMMI</name>
<comment type="caution">
    <text evidence="2">The sequence shown here is derived from an EMBL/GenBank/DDBJ whole genome shotgun (WGS) entry which is preliminary data.</text>
</comment>
<dbReference type="GO" id="GO:0005737">
    <property type="term" value="C:cytoplasm"/>
    <property type="evidence" value="ECO:0007669"/>
    <property type="project" value="TreeGrafter"/>
</dbReference>
<organism evidence="2 3">
    <name type="scientific">Symbiodinium microadriaticum</name>
    <name type="common">Dinoflagellate</name>
    <name type="synonym">Zooxanthella microadriatica</name>
    <dbReference type="NCBI Taxonomy" id="2951"/>
    <lineage>
        <taxon>Eukaryota</taxon>
        <taxon>Sar</taxon>
        <taxon>Alveolata</taxon>
        <taxon>Dinophyceae</taxon>
        <taxon>Suessiales</taxon>
        <taxon>Symbiodiniaceae</taxon>
        <taxon>Symbiodinium</taxon>
    </lineage>
</organism>
<sequence length="347" mass="37142">MAVAANPPAGRRRVAITGAAGFLGQLARQSCEVRSISALFMVRRSEKASQLWSAIEVREALGVPLWRGVACPYREGVPAMQLFWNHGASMQLLGSAADGASPLLRVLTWTPSRGIVARSQLMSNVRRVFNDADKQKVADALDFLDSSKSWHGAYSGPVLCPWAAQRLTRNRPTATLQFLGPGPAQASVSIRSVFHRELGLEVIGFDLVEPRCQGGPTITGASVARSAKVDRCTADLSQEGALEGAFDGCDTVIHLAADGRPHADFLSDVLPSNIQGTFRVLEEAQRAGVRRVIFASTNHTQHGATMQLGSHAGSMDWSRLGSLGGPASLKISDPSEAMGYLYARARP</sequence>
<dbReference type="Pfam" id="PF01370">
    <property type="entry name" value="Epimerase"/>
    <property type="match status" value="1"/>
</dbReference>
<dbReference type="SUPFAM" id="SSF51735">
    <property type="entry name" value="NAD(P)-binding Rossmann-fold domains"/>
    <property type="match status" value="1"/>
</dbReference>
<dbReference type="Proteomes" id="UP000186817">
    <property type="component" value="Unassembled WGS sequence"/>
</dbReference>
<dbReference type="AlphaFoldDB" id="A0A1Q9CTC2"/>
<accession>A0A1Q9CTC2</accession>
<keyword evidence="3" id="KW-1185">Reference proteome</keyword>
<reference evidence="2 3" key="1">
    <citation type="submission" date="2016-02" db="EMBL/GenBank/DDBJ databases">
        <title>Genome analysis of coral dinoflagellate symbionts highlights evolutionary adaptations to a symbiotic lifestyle.</title>
        <authorList>
            <person name="Aranda M."/>
            <person name="Li Y."/>
            <person name="Liew Y.J."/>
            <person name="Baumgarten S."/>
            <person name="Simakov O."/>
            <person name="Wilson M."/>
            <person name="Piel J."/>
            <person name="Ashoor H."/>
            <person name="Bougouffa S."/>
            <person name="Bajic V.B."/>
            <person name="Ryu T."/>
            <person name="Ravasi T."/>
            <person name="Bayer T."/>
            <person name="Micklem G."/>
            <person name="Kim H."/>
            <person name="Bhak J."/>
            <person name="Lajeunesse T.C."/>
            <person name="Voolstra C.R."/>
        </authorList>
    </citation>
    <scope>NUCLEOTIDE SEQUENCE [LARGE SCALE GENOMIC DNA]</scope>
    <source>
        <strain evidence="2 3">CCMP2467</strain>
    </source>
</reference>
<dbReference type="OrthoDB" id="2735536at2759"/>
<dbReference type="Gene3D" id="3.40.50.720">
    <property type="entry name" value="NAD(P)-binding Rossmann-like Domain"/>
    <property type="match status" value="1"/>
</dbReference>
<dbReference type="InterPro" id="IPR036291">
    <property type="entry name" value="NAD(P)-bd_dom_sf"/>
</dbReference>
<dbReference type="InterPro" id="IPR001509">
    <property type="entry name" value="Epimerase_deHydtase"/>
</dbReference>